<accession>A0AC34Q546</accession>
<organism evidence="1 2">
    <name type="scientific">Panagrolaimus sp. JU765</name>
    <dbReference type="NCBI Taxonomy" id="591449"/>
    <lineage>
        <taxon>Eukaryota</taxon>
        <taxon>Metazoa</taxon>
        <taxon>Ecdysozoa</taxon>
        <taxon>Nematoda</taxon>
        <taxon>Chromadorea</taxon>
        <taxon>Rhabditida</taxon>
        <taxon>Tylenchina</taxon>
        <taxon>Panagrolaimomorpha</taxon>
        <taxon>Panagrolaimoidea</taxon>
        <taxon>Panagrolaimidae</taxon>
        <taxon>Panagrolaimus</taxon>
    </lineage>
</organism>
<dbReference type="WBParaSite" id="JU765_v2.g1281.t1">
    <property type="protein sequence ID" value="JU765_v2.g1281.t1"/>
    <property type="gene ID" value="JU765_v2.g1281"/>
</dbReference>
<sequence>TEQPSLLNVDEGRSTPKYSAREVYTILTEEELIDGFNAHLVVPDVLDKAPPEQLPIVCGDGNSIDMGNLITPEDLRYRPLISLERTDPNRFYTLIMTDPDVPNRSMPTEREHLHWLIVNITEQNISKGEEIVPYKSPLPNLGTGLHRYVFVLLEQTRPITIATEAEKAAFIKKSVSEDKNSTNRPQTQSSKSPKPSTKTKESDNGKSSKPSLIGKTGSTDSPKMKDEKRKSIEEVTLIDRNKFSTKEFTKKYAILGVIAANFLQTEYNEYVGKQQEAYKKIGSNDDERKIESVKEIMKLDEKKTIESIKNLRLSK</sequence>
<proteinExistence type="predicted"/>
<dbReference type="Proteomes" id="UP000887576">
    <property type="component" value="Unplaced"/>
</dbReference>
<reference evidence="2" key="1">
    <citation type="submission" date="2022-11" db="UniProtKB">
        <authorList>
            <consortium name="WormBaseParasite"/>
        </authorList>
    </citation>
    <scope>IDENTIFICATION</scope>
</reference>
<evidence type="ECO:0000313" key="1">
    <source>
        <dbReference type="Proteomes" id="UP000887576"/>
    </source>
</evidence>
<evidence type="ECO:0000313" key="2">
    <source>
        <dbReference type="WBParaSite" id="JU765_v2.g1281.t1"/>
    </source>
</evidence>
<name>A0AC34Q546_9BILA</name>
<protein>
    <submittedName>
        <fullName evidence="2">Phosphatidylethanolamine-binding protein</fullName>
    </submittedName>
</protein>